<accession>A0ABT5NB78</accession>
<sequence>MNIKTLWGFVGNAELLGAESPKIKAGKEFSGVDEEYAHALIGKGLAVEVGGADTQKSAAPKGNKTAAPKENK</sequence>
<reference evidence="2" key="1">
    <citation type="submission" date="2022-05" db="EMBL/GenBank/DDBJ databases">
        <title>Novel Pseudomonas spp. Isolated from a Rainbow Trout Aquaculture Facility.</title>
        <authorList>
            <person name="Testerman T."/>
            <person name="Graf J."/>
        </authorList>
    </citation>
    <scope>NUCLEOTIDE SEQUENCE</scope>
    <source>
        <strain evidence="2">ID1050</strain>
    </source>
</reference>
<organism evidence="2 3">
    <name type="scientific">Pseudomonas shahriarae</name>
    <dbReference type="NCBI Taxonomy" id="2745512"/>
    <lineage>
        <taxon>Bacteria</taxon>
        <taxon>Pseudomonadati</taxon>
        <taxon>Pseudomonadota</taxon>
        <taxon>Gammaproteobacteria</taxon>
        <taxon>Pseudomonadales</taxon>
        <taxon>Pseudomonadaceae</taxon>
        <taxon>Pseudomonas</taxon>
    </lineage>
</organism>
<feature type="region of interest" description="Disordered" evidence="1">
    <location>
        <begin position="52"/>
        <end position="72"/>
    </location>
</feature>
<proteinExistence type="predicted"/>
<evidence type="ECO:0000313" key="3">
    <source>
        <dbReference type="Proteomes" id="UP001148189"/>
    </source>
</evidence>
<dbReference type="EMBL" id="JAMDHD010000020">
    <property type="protein sequence ID" value="MDD0985802.1"/>
    <property type="molecule type" value="Genomic_DNA"/>
</dbReference>
<evidence type="ECO:0000313" key="2">
    <source>
        <dbReference type="EMBL" id="MDD0985802.1"/>
    </source>
</evidence>
<comment type="caution">
    <text evidence="2">The sequence shown here is derived from an EMBL/GenBank/DDBJ whole genome shotgun (WGS) entry which is preliminary data.</text>
</comment>
<dbReference type="Proteomes" id="UP001148189">
    <property type="component" value="Unassembled WGS sequence"/>
</dbReference>
<protein>
    <submittedName>
        <fullName evidence="2">Uncharacterized protein</fullName>
    </submittedName>
</protein>
<gene>
    <name evidence="2" type="ORF">M5G21_12675</name>
</gene>
<keyword evidence="3" id="KW-1185">Reference proteome</keyword>
<dbReference type="RefSeq" id="WP_273865858.1">
    <property type="nucleotide sequence ID" value="NZ_JAMDHD010000020.1"/>
</dbReference>
<name>A0ABT5NB78_9PSED</name>
<evidence type="ECO:0000256" key="1">
    <source>
        <dbReference type="SAM" id="MobiDB-lite"/>
    </source>
</evidence>